<accession>A0A1W1VQ05</accession>
<evidence type="ECO:0000313" key="3">
    <source>
        <dbReference type="Proteomes" id="UP000192582"/>
    </source>
</evidence>
<evidence type="ECO:0000313" key="2">
    <source>
        <dbReference type="EMBL" id="SMB95438.1"/>
    </source>
</evidence>
<feature type="transmembrane region" description="Helical" evidence="1">
    <location>
        <begin position="16"/>
        <end position="37"/>
    </location>
</feature>
<keyword evidence="3" id="KW-1185">Reference proteome</keyword>
<feature type="transmembrane region" description="Helical" evidence="1">
    <location>
        <begin position="74"/>
        <end position="94"/>
    </location>
</feature>
<keyword evidence="1" id="KW-0472">Membrane</keyword>
<keyword evidence="1" id="KW-1133">Transmembrane helix</keyword>
<gene>
    <name evidence="2" type="ORF">SAMN00790413_02844</name>
</gene>
<dbReference type="RefSeq" id="WP_084050037.1">
    <property type="nucleotide sequence ID" value="NZ_FWWU01000009.1"/>
</dbReference>
<dbReference type="AlphaFoldDB" id="A0A1W1VQ05"/>
<organism evidence="2 3">
    <name type="scientific">Deinococcus hopiensis KR-140</name>
    <dbReference type="NCBI Taxonomy" id="695939"/>
    <lineage>
        <taxon>Bacteria</taxon>
        <taxon>Thermotogati</taxon>
        <taxon>Deinococcota</taxon>
        <taxon>Deinococci</taxon>
        <taxon>Deinococcales</taxon>
        <taxon>Deinococcaceae</taxon>
        <taxon>Deinococcus</taxon>
    </lineage>
</organism>
<proteinExistence type="predicted"/>
<dbReference type="STRING" id="695939.SAMN00790413_02844"/>
<dbReference type="OrthoDB" id="67423at2"/>
<reference evidence="2 3" key="1">
    <citation type="submission" date="2017-04" db="EMBL/GenBank/DDBJ databases">
        <authorList>
            <person name="Afonso C.L."/>
            <person name="Miller P.J."/>
            <person name="Scott M.A."/>
            <person name="Spackman E."/>
            <person name="Goraichik I."/>
            <person name="Dimitrov K.M."/>
            <person name="Suarez D.L."/>
            <person name="Swayne D.E."/>
        </authorList>
    </citation>
    <scope>NUCLEOTIDE SEQUENCE [LARGE SCALE GENOMIC DNA]</scope>
    <source>
        <strain evidence="2 3">KR-140</strain>
    </source>
</reference>
<keyword evidence="1" id="KW-0812">Transmembrane</keyword>
<feature type="transmembrane region" description="Helical" evidence="1">
    <location>
        <begin position="49"/>
        <end position="68"/>
    </location>
</feature>
<protein>
    <submittedName>
        <fullName evidence="2">Uncharacterized protein</fullName>
    </submittedName>
</protein>
<dbReference type="Proteomes" id="UP000192582">
    <property type="component" value="Unassembled WGS sequence"/>
</dbReference>
<dbReference type="EMBL" id="FWWU01000009">
    <property type="protein sequence ID" value="SMB95438.1"/>
    <property type="molecule type" value="Genomic_DNA"/>
</dbReference>
<sequence>MTAPAATRFSLLPSFLLGWALGAGLFLLVRAAGLALLQGPCQGRTILALLMPLLLGPGGLALTAASWTRGQARGAVFGLGLVVASLFPALGVGARDIGLLRASGCAGGYMLVLPQGGGRSLSEVNVAPGGTLNLRLQVGGYTPQSHPGSFALRAASPQPGLTLTLPQAEAQAGENVPLQITAARSVPVNTYTLDLEGVQKRAGQTYQASGTITVNVRP</sequence>
<evidence type="ECO:0000256" key="1">
    <source>
        <dbReference type="SAM" id="Phobius"/>
    </source>
</evidence>
<name>A0A1W1VQ05_9DEIO</name>